<evidence type="ECO:0000313" key="3">
    <source>
        <dbReference type="Proteomes" id="UP001153269"/>
    </source>
</evidence>
<dbReference type="AlphaFoldDB" id="A0A9N7V4K9"/>
<gene>
    <name evidence="2" type="ORF">PLEPLA_LOCUS30207</name>
</gene>
<evidence type="ECO:0000256" key="1">
    <source>
        <dbReference type="SAM" id="MobiDB-lite"/>
    </source>
</evidence>
<dbReference type="Proteomes" id="UP001153269">
    <property type="component" value="Unassembled WGS sequence"/>
</dbReference>
<name>A0A9N7V4K9_PLEPL</name>
<protein>
    <submittedName>
        <fullName evidence="2">Uncharacterized protein</fullName>
    </submittedName>
</protein>
<comment type="caution">
    <text evidence="2">The sequence shown here is derived from an EMBL/GenBank/DDBJ whole genome shotgun (WGS) entry which is preliminary data.</text>
</comment>
<feature type="region of interest" description="Disordered" evidence="1">
    <location>
        <begin position="1"/>
        <end position="29"/>
    </location>
</feature>
<feature type="region of interest" description="Disordered" evidence="1">
    <location>
        <begin position="54"/>
        <end position="87"/>
    </location>
</feature>
<proteinExistence type="predicted"/>
<accession>A0A9N7V4K9</accession>
<feature type="compositionally biased region" description="Basic and acidic residues" evidence="1">
    <location>
        <begin position="1"/>
        <end position="17"/>
    </location>
</feature>
<reference evidence="2" key="1">
    <citation type="submission" date="2020-03" db="EMBL/GenBank/DDBJ databases">
        <authorList>
            <person name="Weist P."/>
        </authorList>
    </citation>
    <scope>NUCLEOTIDE SEQUENCE</scope>
</reference>
<organism evidence="2 3">
    <name type="scientific">Pleuronectes platessa</name>
    <name type="common">European plaice</name>
    <dbReference type="NCBI Taxonomy" id="8262"/>
    <lineage>
        <taxon>Eukaryota</taxon>
        <taxon>Metazoa</taxon>
        <taxon>Chordata</taxon>
        <taxon>Craniata</taxon>
        <taxon>Vertebrata</taxon>
        <taxon>Euteleostomi</taxon>
        <taxon>Actinopterygii</taxon>
        <taxon>Neopterygii</taxon>
        <taxon>Teleostei</taxon>
        <taxon>Neoteleostei</taxon>
        <taxon>Acanthomorphata</taxon>
        <taxon>Carangaria</taxon>
        <taxon>Pleuronectiformes</taxon>
        <taxon>Pleuronectoidei</taxon>
        <taxon>Pleuronectidae</taxon>
        <taxon>Pleuronectes</taxon>
    </lineage>
</organism>
<sequence length="108" mass="11695">MVTEKKERGDEGKERQQLRPGPRATSPAAWSQYLNHRGGTLGSEGVRLPVHRSTASTHIAKGTKRPLSALSHLHPRLPDTPGQTVAGPSRCALLGDSEADTEADWEVH</sequence>
<keyword evidence="3" id="KW-1185">Reference proteome</keyword>
<dbReference type="EMBL" id="CADEAL010002868">
    <property type="protein sequence ID" value="CAB1442529.1"/>
    <property type="molecule type" value="Genomic_DNA"/>
</dbReference>
<evidence type="ECO:0000313" key="2">
    <source>
        <dbReference type="EMBL" id="CAB1442529.1"/>
    </source>
</evidence>